<dbReference type="RefSeq" id="WP_317995500.1">
    <property type="nucleotide sequence ID" value="NZ_AP025523.1"/>
</dbReference>
<keyword evidence="3" id="KW-1185">Reference proteome</keyword>
<dbReference type="EMBL" id="AP025523">
    <property type="protein sequence ID" value="BDE07937.1"/>
    <property type="molecule type" value="Genomic_DNA"/>
</dbReference>
<protein>
    <recommendedName>
        <fullName evidence="4">Cell division protein FtsL</fullName>
    </recommendedName>
</protein>
<evidence type="ECO:0000313" key="3">
    <source>
        <dbReference type="Proteomes" id="UP001317532"/>
    </source>
</evidence>
<feature type="transmembrane region" description="Helical" evidence="1">
    <location>
        <begin position="36"/>
        <end position="56"/>
    </location>
</feature>
<dbReference type="KEGG" id="vab:WPS_32130"/>
<evidence type="ECO:0000256" key="1">
    <source>
        <dbReference type="SAM" id="Phobius"/>
    </source>
</evidence>
<name>A0AAN1XYW5_UNVUL</name>
<dbReference type="Proteomes" id="UP001317532">
    <property type="component" value="Chromosome"/>
</dbReference>
<evidence type="ECO:0008006" key="4">
    <source>
        <dbReference type="Google" id="ProtNLM"/>
    </source>
</evidence>
<keyword evidence="1" id="KW-0472">Membrane</keyword>
<gene>
    <name evidence="2" type="ORF">WPS_32130</name>
</gene>
<reference evidence="2 3" key="1">
    <citation type="journal article" date="2022" name="ISME Commun">
        <title>Vulcanimicrobium alpinus gen. nov. sp. nov., the first cultivated representative of the candidate phylum 'Eremiobacterota', is a metabolically versatile aerobic anoxygenic phototroph.</title>
        <authorList>
            <person name="Yabe S."/>
            <person name="Muto K."/>
            <person name="Abe K."/>
            <person name="Yokota A."/>
            <person name="Staudigel H."/>
            <person name="Tebo B.M."/>
        </authorList>
    </citation>
    <scope>NUCLEOTIDE SEQUENCE [LARGE SCALE GENOMIC DNA]</scope>
    <source>
        <strain evidence="2 3">WC8-2</strain>
    </source>
</reference>
<accession>A0AAN1XYW5</accession>
<proteinExistence type="predicted"/>
<evidence type="ECO:0000313" key="2">
    <source>
        <dbReference type="EMBL" id="BDE07937.1"/>
    </source>
</evidence>
<dbReference type="AlphaFoldDB" id="A0AAN1XYW5"/>
<keyword evidence="1" id="KW-1133">Transmembrane helix</keyword>
<keyword evidence="1" id="KW-0812">Transmembrane</keyword>
<sequence length="138" mass="15473">MIAQPKHVEPPRHVERVRAATKRRVRRSKRRVHRPLFAVLALAVAALLPLLGYVTLTASITSQSYAVSRAQRERAALAEESQRLENTIARLKSPERLAQLAVQLKMHDPRVYAVVPVPLPHARPQPSGLALFSWISGR</sequence>
<organism evidence="2 3">
    <name type="scientific">Vulcanimicrobium alpinum</name>
    <dbReference type="NCBI Taxonomy" id="3016050"/>
    <lineage>
        <taxon>Bacteria</taxon>
        <taxon>Bacillati</taxon>
        <taxon>Vulcanimicrobiota</taxon>
        <taxon>Vulcanimicrobiia</taxon>
        <taxon>Vulcanimicrobiales</taxon>
        <taxon>Vulcanimicrobiaceae</taxon>
        <taxon>Vulcanimicrobium</taxon>
    </lineage>
</organism>